<feature type="compositionally biased region" description="Polar residues" evidence="1">
    <location>
        <begin position="311"/>
        <end position="322"/>
    </location>
</feature>
<organism evidence="3">
    <name type="scientific">Helicotheca tamesis</name>
    <dbReference type="NCBI Taxonomy" id="374047"/>
    <lineage>
        <taxon>Eukaryota</taxon>
        <taxon>Sar</taxon>
        <taxon>Stramenopiles</taxon>
        <taxon>Ochrophyta</taxon>
        <taxon>Bacillariophyta</taxon>
        <taxon>Mediophyceae</taxon>
        <taxon>Lithodesmiophycidae</taxon>
        <taxon>Lithodesmiales</taxon>
        <taxon>Lithodesmiaceae</taxon>
        <taxon>Helicotheca</taxon>
    </lineage>
</organism>
<evidence type="ECO:0000313" key="3">
    <source>
        <dbReference type="EMBL" id="CAD9520109.1"/>
    </source>
</evidence>
<gene>
    <name evidence="3" type="ORF">HTAM1171_LOCUS12491</name>
</gene>
<feature type="transmembrane region" description="Helical" evidence="2">
    <location>
        <begin position="220"/>
        <end position="240"/>
    </location>
</feature>
<evidence type="ECO:0000256" key="1">
    <source>
        <dbReference type="SAM" id="MobiDB-lite"/>
    </source>
</evidence>
<keyword evidence="2" id="KW-0812">Transmembrane</keyword>
<feature type="transmembrane region" description="Helical" evidence="2">
    <location>
        <begin position="122"/>
        <end position="146"/>
    </location>
</feature>
<feature type="transmembrane region" description="Helical" evidence="2">
    <location>
        <begin position="166"/>
        <end position="184"/>
    </location>
</feature>
<feature type="compositionally biased region" description="Polar residues" evidence="1">
    <location>
        <begin position="334"/>
        <end position="345"/>
    </location>
</feature>
<dbReference type="EMBL" id="HBGV01020034">
    <property type="protein sequence ID" value="CAD9520109.1"/>
    <property type="molecule type" value="Transcribed_RNA"/>
</dbReference>
<accession>A0A7S2II57</accession>
<feature type="region of interest" description="Disordered" evidence="1">
    <location>
        <begin position="288"/>
        <end position="345"/>
    </location>
</feature>
<sequence length="345" mass="39374">MQFHEVLRFLALFVFCTPIPDGWDYNRRKKAEKVLHVASVVLDIVDITNLVLDLYFAFTLIFTDDEIGMGIFLLLGVLFARLVARRGNYLMYRGGLHWAPFFQGATQYYSRYSQEKKNILKLLYCLTFTELSVFFFEDATTILIWLNTGSFNKSDPWELANAWMTLASAISAMILLWISIVYSLNCAWCQNSVENIQDQNDSYAKCCQGIKMIFTLIWKLLCGSIFVIFFLLCICAWFYFLTWANIKILTESMTLEINEAFYILVAISWILAFYFVCKFWRKANTAESSSGESNTRSVNTPLPMQAGKAMSTPTDSPSNQLGSVKGSPLAPANLSDQFNNEANEP</sequence>
<dbReference type="AlphaFoldDB" id="A0A7S2II57"/>
<keyword evidence="2" id="KW-0472">Membrane</keyword>
<feature type="transmembrane region" description="Helical" evidence="2">
    <location>
        <begin position="35"/>
        <end position="61"/>
    </location>
</feature>
<protein>
    <submittedName>
        <fullName evidence="3">Uncharacterized protein</fullName>
    </submittedName>
</protein>
<evidence type="ECO:0000256" key="2">
    <source>
        <dbReference type="SAM" id="Phobius"/>
    </source>
</evidence>
<feature type="transmembrane region" description="Helical" evidence="2">
    <location>
        <begin position="67"/>
        <end position="84"/>
    </location>
</feature>
<name>A0A7S2II57_9STRA</name>
<reference evidence="3" key="1">
    <citation type="submission" date="2021-01" db="EMBL/GenBank/DDBJ databases">
        <authorList>
            <person name="Corre E."/>
            <person name="Pelletier E."/>
            <person name="Niang G."/>
            <person name="Scheremetjew M."/>
            <person name="Finn R."/>
            <person name="Kale V."/>
            <person name="Holt S."/>
            <person name="Cochrane G."/>
            <person name="Meng A."/>
            <person name="Brown T."/>
            <person name="Cohen L."/>
        </authorList>
    </citation>
    <scope>NUCLEOTIDE SEQUENCE</scope>
    <source>
        <strain evidence="3">CCMP826</strain>
    </source>
</reference>
<feature type="compositionally biased region" description="Polar residues" evidence="1">
    <location>
        <begin position="288"/>
        <end position="302"/>
    </location>
</feature>
<proteinExistence type="predicted"/>
<keyword evidence="2" id="KW-1133">Transmembrane helix</keyword>
<feature type="transmembrane region" description="Helical" evidence="2">
    <location>
        <begin position="260"/>
        <end position="280"/>
    </location>
</feature>